<dbReference type="InterPro" id="IPR002130">
    <property type="entry name" value="Cyclophilin-type_PPIase_dom"/>
</dbReference>
<dbReference type="PRINTS" id="PR00153">
    <property type="entry name" value="CSAPPISMRASE"/>
</dbReference>
<dbReference type="GO" id="GO:0016018">
    <property type="term" value="F:cyclosporin A binding"/>
    <property type="evidence" value="ECO:0007669"/>
    <property type="project" value="TreeGrafter"/>
</dbReference>
<comment type="catalytic activity">
    <reaction evidence="1">
        <text>[protein]-peptidylproline (omega=180) = [protein]-peptidylproline (omega=0)</text>
        <dbReference type="Rhea" id="RHEA:16237"/>
        <dbReference type="Rhea" id="RHEA-COMP:10747"/>
        <dbReference type="Rhea" id="RHEA-COMP:10748"/>
        <dbReference type="ChEBI" id="CHEBI:83833"/>
        <dbReference type="ChEBI" id="CHEBI:83834"/>
        <dbReference type="EC" id="5.2.1.8"/>
    </reaction>
</comment>
<keyword evidence="3 7" id="KW-0694">RNA-binding</keyword>
<feature type="region of interest" description="Disordered" evidence="8">
    <location>
        <begin position="106"/>
        <end position="141"/>
    </location>
</feature>
<dbReference type="SMART" id="SM00360">
    <property type="entry name" value="RRM"/>
    <property type="match status" value="1"/>
</dbReference>
<evidence type="ECO:0000256" key="7">
    <source>
        <dbReference type="PROSITE-ProRule" id="PRU00176"/>
    </source>
</evidence>
<dbReference type="PANTHER" id="PTHR11071">
    <property type="entry name" value="PEPTIDYL-PROLYL CIS-TRANS ISOMERASE"/>
    <property type="match status" value="1"/>
</dbReference>
<sequence>MTDSKTTLYVGGLDDSVTQSVLHSAFIPFGDLVSVELALDPGSKAQHKGFGFVQFEEPEDAKAALDNMHLSELYGKVIKVSSAKPSRMMAGANRAIWADDAYLKEHTTPTDQNDDSNNESPAATADDGDDTTTATTSATEPVASIKTGGRCKVFLDIQIGGEFAGRIEIDLRGDVVPKTANNFRALCTGEKGFGYKNSGFHRVIPQFMAQGGDMTKGNGTGGKSIYGNKFADENFKLKHTAPGILSMANSGPNTNGSQFFICTEKTQWLDGKHVVFGQVTSGMGVVRQMEACGSSNGKPSKKITIVDCGEV</sequence>
<evidence type="ECO:0000256" key="3">
    <source>
        <dbReference type="ARBA" id="ARBA00022884"/>
    </source>
</evidence>
<dbReference type="EMBL" id="MCGE01000046">
    <property type="protein sequence ID" value="ORZ05103.1"/>
    <property type="molecule type" value="Genomic_DNA"/>
</dbReference>
<evidence type="ECO:0000256" key="1">
    <source>
        <dbReference type="ARBA" id="ARBA00000971"/>
    </source>
</evidence>
<proteinExistence type="predicted"/>
<protein>
    <recommendedName>
        <fullName evidence="2">peptidylprolyl isomerase</fullName>
        <ecNumber evidence="2">5.2.1.8</ecNumber>
    </recommendedName>
    <alternativeName>
        <fullName evidence="6">Cyclophilin E</fullName>
    </alternativeName>
</protein>
<feature type="domain" description="RRM" evidence="10">
    <location>
        <begin position="6"/>
        <end position="85"/>
    </location>
</feature>
<dbReference type="GO" id="GO:0006457">
    <property type="term" value="P:protein folding"/>
    <property type="evidence" value="ECO:0007669"/>
    <property type="project" value="InterPro"/>
</dbReference>
<dbReference type="InterPro" id="IPR020892">
    <property type="entry name" value="Cyclophilin-type_PPIase_CS"/>
</dbReference>
<dbReference type="PROSITE" id="PS50102">
    <property type="entry name" value="RRM"/>
    <property type="match status" value="1"/>
</dbReference>
<dbReference type="Proteomes" id="UP000193560">
    <property type="component" value="Unassembled WGS sequence"/>
</dbReference>
<dbReference type="InterPro" id="IPR012677">
    <property type="entry name" value="Nucleotide-bd_a/b_plait_sf"/>
</dbReference>
<evidence type="ECO:0000259" key="10">
    <source>
        <dbReference type="PROSITE" id="PS50102"/>
    </source>
</evidence>
<gene>
    <name evidence="11" type="ORF">BCR42DRAFT_428712</name>
</gene>
<dbReference type="PROSITE" id="PS00170">
    <property type="entry name" value="CSA_PPIASE_1"/>
    <property type="match status" value="1"/>
</dbReference>
<evidence type="ECO:0000256" key="6">
    <source>
        <dbReference type="ARBA" id="ARBA00049785"/>
    </source>
</evidence>
<organism evidence="11 12">
    <name type="scientific">Absidia repens</name>
    <dbReference type="NCBI Taxonomy" id="90262"/>
    <lineage>
        <taxon>Eukaryota</taxon>
        <taxon>Fungi</taxon>
        <taxon>Fungi incertae sedis</taxon>
        <taxon>Mucoromycota</taxon>
        <taxon>Mucoromycotina</taxon>
        <taxon>Mucoromycetes</taxon>
        <taxon>Mucorales</taxon>
        <taxon>Cunninghamellaceae</taxon>
        <taxon>Absidia</taxon>
    </lineage>
</organism>
<dbReference type="GO" id="GO:0003755">
    <property type="term" value="F:peptidyl-prolyl cis-trans isomerase activity"/>
    <property type="evidence" value="ECO:0007669"/>
    <property type="project" value="UniProtKB-KW"/>
</dbReference>
<dbReference type="InterPro" id="IPR034168">
    <property type="entry name" value="PPIE_RRM"/>
</dbReference>
<dbReference type="GO" id="GO:0005739">
    <property type="term" value="C:mitochondrion"/>
    <property type="evidence" value="ECO:0007669"/>
    <property type="project" value="TreeGrafter"/>
</dbReference>
<dbReference type="PROSITE" id="PS50072">
    <property type="entry name" value="CSA_PPIASE_2"/>
    <property type="match status" value="1"/>
</dbReference>
<evidence type="ECO:0000256" key="5">
    <source>
        <dbReference type="ARBA" id="ARBA00023235"/>
    </source>
</evidence>
<evidence type="ECO:0000256" key="2">
    <source>
        <dbReference type="ARBA" id="ARBA00013194"/>
    </source>
</evidence>
<dbReference type="SUPFAM" id="SSF50891">
    <property type="entry name" value="Cyclophilin-like"/>
    <property type="match status" value="1"/>
</dbReference>
<evidence type="ECO:0000259" key="9">
    <source>
        <dbReference type="PROSITE" id="PS50072"/>
    </source>
</evidence>
<dbReference type="CDD" id="cd01926">
    <property type="entry name" value="cyclophilin_ABH_like"/>
    <property type="match status" value="1"/>
</dbReference>
<keyword evidence="4" id="KW-0697">Rotamase</keyword>
<dbReference type="Pfam" id="PF00076">
    <property type="entry name" value="RRM_1"/>
    <property type="match status" value="1"/>
</dbReference>
<keyword evidence="5 11" id="KW-0413">Isomerase</keyword>
<dbReference type="Gene3D" id="2.40.100.10">
    <property type="entry name" value="Cyclophilin-like"/>
    <property type="match status" value="1"/>
</dbReference>
<dbReference type="Pfam" id="PF00160">
    <property type="entry name" value="Pro_isomerase"/>
    <property type="match status" value="1"/>
</dbReference>
<dbReference type="SUPFAM" id="SSF54928">
    <property type="entry name" value="RNA-binding domain, RBD"/>
    <property type="match status" value="1"/>
</dbReference>
<evidence type="ECO:0000313" key="11">
    <source>
        <dbReference type="EMBL" id="ORZ05103.1"/>
    </source>
</evidence>
<dbReference type="Gene3D" id="3.30.70.330">
    <property type="match status" value="1"/>
</dbReference>
<accession>A0A1X2HY57</accession>
<feature type="domain" description="PPIase cyclophilin-type" evidence="9">
    <location>
        <begin position="154"/>
        <end position="310"/>
    </location>
</feature>
<dbReference type="FunFam" id="2.40.100.10:FF:000013">
    <property type="entry name" value="Peptidyl-prolyl cis-trans isomerase"/>
    <property type="match status" value="1"/>
</dbReference>
<keyword evidence="12" id="KW-1185">Reference proteome</keyword>
<dbReference type="InterPro" id="IPR000504">
    <property type="entry name" value="RRM_dom"/>
</dbReference>
<evidence type="ECO:0000256" key="8">
    <source>
        <dbReference type="SAM" id="MobiDB-lite"/>
    </source>
</evidence>
<dbReference type="PANTHER" id="PTHR11071:SF561">
    <property type="entry name" value="PEPTIDYL-PROLYL CIS-TRANS ISOMERASE D-RELATED"/>
    <property type="match status" value="1"/>
</dbReference>
<reference evidence="11 12" key="1">
    <citation type="submission" date="2016-07" db="EMBL/GenBank/DDBJ databases">
        <title>Pervasive Adenine N6-methylation of Active Genes in Fungi.</title>
        <authorList>
            <consortium name="DOE Joint Genome Institute"/>
            <person name="Mondo S.J."/>
            <person name="Dannebaum R.O."/>
            <person name="Kuo R.C."/>
            <person name="Labutti K."/>
            <person name="Haridas S."/>
            <person name="Kuo A."/>
            <person name="Salamov A."/>
            <person name="Ahrendt S.R."/>
            <person name="Lipzen A."/>
            <person name="Sullivan W."/>
            <person name="Andreopoulos W.B."/>
            <person name="Clum A."/>
            <person name="Lindquist E."/>
            <person name="Daum C."/>
            <person name="Ramamoorthy G.K."/>
            <person name="Gryganskyi A."/>
            <person name="Culley D."/>
            <person name="Magnuson J.K."/>
            <person name="James T.Y."/>
            <person name="O'Malley M.A."/>
            <person name="Stajich J.E."/>
            <person name="Spatafora J.W."/>
            <person name="Visel A."/>
            <person name="Grigoriev I.V."/>
        </authorList>
    </citation>
    <scope>NUCLEOTIDE SEQUENCE [LARGE SCALE GENOMIC DNA]</scope>
    <source>
        <strain evidence="11 12">NRRL 1336</strain>
    </source>
</reference>
<name>A0A1X2HY57_9FUNG</name>
<dbReference type="GO" id="GO:0003723">
    <property type="term" value="F:RNA binding"/>
    <property type="evidence" value="ECO:0007669"/>
    <property type="project" value="UniProtKB-UniRule"/>
</dbReference>
<dbReference type="OrthoDB" id="407442at2759"/>
<evidence type="ECO:0000256" key="4">
    <source>
        <dbReference type="ARBA" id="ARBA00023110"/>
    </source>
</evidence>
<dbReference type="InterPro" id="IPR029000">
    <property type="entry name" value="Cyclophilin-like_dom_sf"/>
</dbReference>
<dbReference type="CDD" id="cd12347">
    <property type="entry name" value="RRM_PPIE"/>
    <property type="match status" value="1"/>
</dbReference>
<dbReference type="STRING" id="90262.A0A1X2HY57"/>
<dbReference type="AlphaFoldDB" id="A0A1X2HY57"/>
<dbReference type="InterPro" id="IPR035979">
    <property type="entry name" value="RBD_domain_sf"/>
</dbReference>
<evidence type="ECO:0000313" key="12">
    <source>
        <dbReference type="Proteomes" id="UP000193560"/>
    </source>
</evidence>
<dbReference type="EC" id="5.2.1.8" evidence="2"/>
<comment type="caution">
    <text evidence="11">The sequence shown here is derived from an EMBL/GenBank/DDBJ whole genome shotgun (WGS) entry which is preliminary data.</text>
</comment>